<evidence type="ECO:0000313" key="1">
    <source>
        <dbReference type="EMBL" id="ALB22857.1"/>
    </source>
</evidence>
<organism evidence="1 2">
    <name type="scientific">Piscirickettsia salmonis</name>
    <dbReference type="NCBI Taxonomy" id="1238"/>
    <lineage>
        <taxon>Bacteria</taxon>
        <taxon>Pseudomonadati</taxon>
        <taxon>Pseudomonadota</taxon>
        <taxon>Gammaproteobacteria</taxon>
        <taxon>Thiotrichales</taxon>
        <taxon>Piscirickettsiaceae</taxon>
        <taxon>Piscirickettsia</taxon>
    </lineage>
</organism>
<sequence length="358" mass="41463">MPLNLTKKFLKLEEKIVRNIPLNDETLYEERPAYYSANNPGHFDQAKSQIILLLDKIIAENPDALTNKLTEFKTKLVKLKTIGDNYNQTDVAPLLTNLKQRLESLYYYNRHLLKSLQESQFADLTLNACYQGAYSNALMFIDRITAGSCINTHLLSAKREFILQQAANYLATINVQLGNQIHVANSLYNYVASDYNMLPIQDTRAPQLTLQNLNNFAKELRQNFTASALIDFIERSFVIPSEYDYQQLEHILPESLFEHWASALYNTEGRAPDIARTGRLLLLVILQELGFIAGAINEIIVDSDHPDYQRKIYQIDNDVFRKRRYLGRYFAHPMMQNRRAKRDDYKPSAVRVTQRYVP</sequence>
<protein>
    <submittedName>
        <fullName evidence="1">Pentapeptide repeats family protein</fullName>
    </submittedName>
</protein>
<evidence type="ECO:0000313" key="2">
    <source>
        <dbReference type="Proteomes" id="UP000029558"/>
    </source>
</evidence>
<dbReference type="AlphaFoldDB" id="A0AAC8VI32"/>
<name>A0AAC8VI32_PISSA</name>
<proteinExistence type="predicted"/>
<dbReference type="Proteomes" id="UP000029558">
    <property type="component" value="Chromosome"/>
</dbReference>
<dbReference type="EMBL" id="CP012508">
    <property type="protein sequence ID" value="ALB22857.1"/>
    <property type="molecule type" value="Genomic_DNA"/>
</dbReference>
<dbReference type="RefSeq" id="WP_174872549.1">
    <property type="nucleotide sequence ID" value="NZ_CP012508.1"/>
</dbReference>
<gene>
    <name evidence="1" type="ORF">KU39_1675</name>
</gene>
<reference evidence="1 2" key="1">
    <citation type="journal article" date="2014" name="Genome Announc.">
        <title>Comparative Genome Analysis of Two Isolates of the Fish Pathogen Piscirickettsia salmonis from Different Hosts Reveals Major Differences in Virulence-Associated Secretion Systems.</title>
        <authorList>
            <person name="Bohle H."/>
            <person name="Henriquez P."/>
            <person name="Grothusen H."/>
            <person name="Navas E."/>
            <person name="Sandoval A."/>
            <person name="Bustamante F."/>
            <person name="Bustos P."/>
            <person name="Mancilla M."/>
        </authorList>
    </citation>
    <scope>NUCLEOTIDE SEQUENCE [LARGE SCALE GENOMIC DNA]</scope>
    <source>
        <strain evidence="2">B1-32597</strain>
    </source>
</reference>
<accession>A0AAC8VI32</accession>